<evidence type="ECO:0000313" key="3">
    <source>
        <dbReference type="Proteomes" id="UP000001868"/>
    </source>
</evidence>
<evidence type="ECO:0000313" key="2">
    <source>
        <dbReference type="EMBL" id="ACG76749.1"/>
    </source>
</evidence>
<dbReference type="InterPro" id="IPR058248">
    <property type="entry name" value="Lxx211020-like"/>
</dbReference>
<dbReference type="HOGENOM" id="CLU_100939_2_2_5"/>
<proteinExistence type="predicted"/>
<dbReference type="SUPFAM" id="SSF110087">
    <property type="entry name" value="DR1885-like metal-binding protein"/>
    <property type="match status" value="1"/>
</dbReference>
<feature type="signal peptide" evidence="1">
    <location>
        <begin position="1"/>
        <end position="22"/>
    </location>
</feature>
<sequence length="148" mass="15146">MKLIPPALGLTLALAAAAQAHAAPQVSGAWSRPAVAGSTGAGFMTLTNPGKTADALVAVESPAAKRTEIHRSSMAGGIMKMERQDRVALAPGARVTFAPGGYHLMFMGLTRALKTGDRVPATLVFASGAKLSAEFEVRVAPPAGHAHH</sequence>
<dbReference type="RefSeq" id="WP_012520897.1">
    <property type="nucleotide sequence ID" value="NC_011144.1"/>
</dbReference>
<accession>B4RDQ0</accession>
<dbReference type="AlphaFoldDB" id="B4RDQ0"/>
<dbReference type="eggNOG" id="COG2847">
    <property type="taxonomic scope" value="Bacteria"/>
</dbReference>
<reference evidence="2 3" key="1">
    <citation type="journal article" date="2008" name="BMC Genomics">
        <title>Complete genome of Phenylobacterium zucineum - a novel facultative intracellular bacterium isolated from human erythroleukemia cell line K562.</title>
        <authorList>
            <person name="Luo Y."/>
            <person name="Xu X."/>
            <person name="Ding Z."/>
            <person name="Liu Z."/>
            <person name="Zhang B."/>
            <person name="Yan Z."/>
            <person name="Sun J."/>
            <person name="Hu S."/>
            <person name="Hu X."/>
        </authorList>
    </citation>
    <scope>NUCLEOTIDE SEQUENCE [LARGE SCALE GENOMIC DNA]</scope>
    <source>
        <strain evidence="2 3">HLK1</strain>
    </source>
</reference>
<dbReference type="Proteomes" id="UP000001868">
    <property type="component" value="Chromosome"/>
</dbReference>
<protein>
    <recommendedName>
        <fullName evidence="4">Copper chaperone PCu(A)C</fullName>
    </recommendedName>
</protein>
<evidence type="ECO:0000256" key="1">
    <source>
        <dbReference type="SAM" id="SignalP"/>
    </source>
</evidence>
<dbReference type="InterPro" id="IPR007410">
    <property type="entry name" value="LpqE-like"/>
</dbReference>
<dbReference type="OrthoDB" id="9796962at2"/>
<dbReference type="Pfam" id="PF04314">
    <property type="entry name" value="PCuAC"/>
    <property type="match status" value="1"/>
</dbReference>
<name>B4RDQ0_PHEZH</name>
<dbReference type="STRING" id="450851.PHZ_c0335"/>
<dbReference type="PANTHER" id="PTHR36302:SF1">
    <property type="entry name" value="COPPER CHAPERONE PCU(A)C"/>
    <property type="match status" value="1"/>
</dbReference>
<feature type="chain" id="PRO_5002822524" description="Copper chaperone PCu(A)C" evidence="1">
    <location>
        <begin position="23"/>
        <end position="148"/>
    </location>
</feature>
<dbReference type="EMBL" id="CP000747">
    <property type="protein sequence ID" value="ACG76749.1"/>
    <property type="molecule type" value="Genomic_DNA"/>
</dbReference>
<dbReference type="KEGG" id="pzu:PHZ_c0335"/>
<organism evidence="2 3">
    <name type="scientific">Phenylobacterium zucineum (strain HLK1)</name>
    <dbReference type="NCBI Taxonomy" id="450851"/>
    <lineage>
        <taxon>Bacteria</taxon>
        <taxon>Pseudomonadati</taxon>
        <taxon>Pseudomonadota</taxon>
        <taxon>Alphaproteobacteria</taxon>
        <taxon>Caulobacterales</taxon>
        <taxon>Caulobacteraceae</taxon>
        <taxon>Phenylobacterium</taxon>
    </lineage>
</organism>
<keyword evidence="3" id="KW-1185">Reference proteome</keyword>
<dbReference type="PANTHER" id="PTHR36302">
    <property type="entry name" value="BLR7088 PROTEIN"/>
    <property type="match status" value="1"/>
</dbReference>
<gene>
    <name evidence="2" type="ordered locus">PHZ_c0335</name>
</gene>
<evidence type="ECO:0008006" key="4">
    <source>
        <dbReference type="Google" id="ProtNLM"/>
    </source>
</evidence>
<keyword evidence="1" id="KW-0732">Signal</keyword>
<dbReference type="InterPro" id="IPR036182">
    <property type="entry name" value="PCuAC_sf"/>
</dbReference>
<dbReference type="Gene3D" id="2.60.40.1890">
    <property type="entry name" value="PCu(A)C copper chaperone"/>
    <property type="match status" value="1"/>
</dbReference>